<name>A0A6A4KDX6_9ERIC</name>
<evidence type="ECO:0000256" key="1">
    <source>
        <dbReference type="SAM" id="MobiDB-lite"/>
    </source>
</evidence>
<protein>
    <submittedName>
        <fullName evidence="2">Uncharacterized protein</fullName>
    </submittedName>
</protein>
<reference evidence="2" key="1">
    <citation type="journal article" date="2019" name="Genome Biol. Evol.">
        <title>The Rhododendron genome and chromosomal organization provide insight into shared whole-genome duplications across the heath family (Ericaceae).</title>
        <authorList>
            <person name="Soza V.L."/>
            <person name="Lindsley D."/>
            <person name="Waalkes A."/>
            <person name="Ramage E."/>
            <person name="Patwardhan R.P."/>
            <person name="Burton J.N."/>
            <person name="Adey A."/>
            <person name="Kumar A."/>
            <person name="Qiu R."/>
            <person name="Shendure J."/>
            <person name="Hall B."/>
        </authorList>
    </citation>
    <scope>NUCLEOTIDE SEQUENCE</scope>
    <source>
        <strain evidence="2">RSF 1966-606</strain>
    </source>
</reference>
<gene>
    <name evidence="2" type="ORF">C3L33_23257</name>
</gene>
<feature type="region of interest" description="Disordered" evidence="1">
    <location>
        <begin position="91"/>
        <end position="112"/>
    </location>
</feature>
<comment type="caution">
    <text evidence="2">The sequence shown here is derived from an EMBL/GenBank/DDBJ whole genome shotgun (WGS) entry which is preliminary data.</text>
</comment>
<dbReference type="AlphaFoldDB" id="A0A6A4KDX6"/>
<sequence>MLRKKSKESSNGGTWLYTITKGQIPKRPISSIFSSPRLINAFASKGLIDAEAVLSPTSILDTKPEIRTHWEKLDSRKFGLGILDALIDEKPNQPDSIGSKADVSPSTSLVGETMGRPELRGALIVVNIDTRHAMTMGPKCLLGDPDTIVSVL</sequence>
<dbReference type="EMBL" id="QEFC01005383">
    <property type="protein sequence ID" value="KAE9444845.1"/>
    <property type="molecule type" value="Genomic_DNA"/>
</dbReference>
<organism evidence="2">
    <name type="scientific">Rhododendron williamsianum</name>
    <dbReference type="NCBI Taxonomy" id="262921"/>
    <lineage>
        <taxon>Eukaryota</taxon>
        <taxon>Viridiplantae</taxon>
        <taxon>Streptophyta</taxon>
        <taxon>Embryophyta</taxon>
        <taxon>Tracheophyta</taxon>
        <taxon>Spermatophyta</taxon>
        <taxon>Magnoliopsida</taxon>
        <taxon>eudicotyledons</taxon>
        <taxon>Gunneridae</taxon>
        <taxon>Pentapetalae</taxon>
        <taxon>asterids</taxon>
        <taxon>Ericales</taxon>
        <taxon>Ericaceae</taxon>
        <taxon>Ericoideae</taxon>
        <taxon>Rhodoreae</taxon>
        <taxon>Rhododendron</taxon>
    </lineage>
</organism>
<proteinExistence type="predicted"/>
<feature type="non-terminal residue" evidence="2">
    <location>
        <position position="1"/>
    </location>
</feature>
<accession>A0A6A4KDX6</accession>
<evidence type="ECO:0000313" key="2">
    <source>
        <dbReference type="EMBL" id="KAE9444845.1"/>
    </source>
</evidence>